<dbReference type="InterPro" id="IPR038607">
    <property type="entry name" value="PhoD-like_sf"/>
</dbReference>
<dbReference type="SUPFAM" id="SSF56300">
    <property type="entry name" value="Metallo-dependent phosphatases"/>
    <property type="match status" value="1"/>
</dbReference>
<gene>
    <name evidence="3" type="ORF">BGE01nite_11360</name>
</gene>
<keyword evidence="1" id="KW-0732">Signal</keyword>
<feature type="domain" description="PhoD-like phosphatase metallophosphatase" evidence="2">
    <location>
        <begin position="385"/>
        <end position="683"/>
    </location>
</feature>
<evidence type="ECO:0000256" key="1">
    <source>
        <dbReference type="SAM" id="SignalP"/>
    </source>
</evidence>
<dbReference type="InterPro" id="IPR029052">
    <property type="entry name" value="Metallo-depent_PP-like"/>
</dbReference>
<evidence type="ECO:0000313" key="3">
    <source>
        <dbReference type="EMBL" id="GEP41845.1"/>
    </source>
</evidence>
<dbReference type="PROSITE" id="PS51318">
    <property type="entry name" value="TAT"/>
    <property type="match status" value="1"/>
</dbReference>
<dbReference type="PANTHER" id="PTHR43606">
    <property type="entry name" value="PHOSPHATASE, PUTATIVE (AFU_ORTHOLOGUE AFUA_6G08710)-RELATED"/>
    <property type="match status" value="1"/>
</dbReference>
<reference evidence="3 4" key="1">
    <citation type="submission" date="2019-07" db="EMBL/GenBank/DDBJ databases">
        <title>Whole genome shotgun sequence of Brevifollis gellanilyticus NBRC 108608.</title>
        <authorList>
            <person name="Hosoyama A."/>
            <person name="Uohara A."/>
            <person name="Ohji S."/>
            <person name="Ichikawa N."/>
        </authorList>
    </citation>
    <scope>NUCLEOTIDE SEQUENCE [LARGE SCALE GENOMIC DNA]</scope>
    <source>
        <strain evidence="3 4">NBRC 108608</strain>
    </source>
</reference>
<protein>
    <recommendedName>
        <fullName evidence="2">PhoD-like phosphatase metallophosphatase domain-containing protein</fullName>
    </recommendedName>
</protein>
<organism evidence="3 4">
    <name type="scientific">Brevifollis gellanilyticus</name>
    <dbReference type="NCBI Taxonomy" id="748831"/>
    <lineage>
        <taxon>Bacteria</taxon>
        <taxon>Pseudomonadati</taxon>
        <taxon>Verrucomicrobiota</taxon>
        <taxon>Verrucomicrobiia</taxon>
        <taxon>Verrucomicrobiales</taxon>
        <taxon>Verrucomicrobiaceae</taxon>
    </lineage>
</organism>
<comment type="caution">
    <text evidence="3">The sequence shown here is derived from an EMBL/GenBank/DDBJ whole genome shotgun (WGS) entry which is preliminary data.</text>
</comment>
<dbReference type="EMBL" id="BKAG01000005">
    <property type="protein sequence ID" value="GEP41845.1"/>
    <property type="molecule type" value="Genomic_DNA"/>
</dbReference>
<dbReference type="PANTHER" id="PTHR43606:SF2">
    <property type="entry name" value="ALKALINE PHOSPHATASE FAMILY PROTEIN (AFU_ORTHOLOGUE AFUA_5G03860)"/>
    <property type="match status" value="1"/>
</dbReference>
<dbReference type="AlphaFoldDB" id="A0A512M533"/>
<dbReference type="Pfam" id="PF09423">
    <property type="entry name" value="PhoD"/>
    <property type="match status" value="1"/>
</dbReference>
<feature type="chain" id="PRO_5021998799" description="PhoD-like phosphatase metallophosphatase domain-containing protein" evidence="1">
    <location>
        <begin position="28"/>
        <end position="866"/>
    </location>
</feature>
<accession>A0A512M533</accession>
<evidence type="ECO:0000259" key="2">
    <source>
        <dbReference type="Pfam" id="PF09423"/>
    </source>
</evidence>
<dbReference type="InterPro" id="IPR006311">
    <property type="entry name" value="TAT_signal"/>
</dbReference>
<dbReference type="InterPro" id="IPR018946">
    <property type="entry name" value="PhoD-like_MPP"/>
</dbReference>
<proteinExistence type="predicted"/>
<keyword evidence="4" id="KW-1185">Reference proteome</keyword>
<feature type="signal peptide" evidence="1">
    <location>
        <begin position="1"/>
        <end position="27"/>
    </location>
</feature>
<dbReference type="Proteomes" id="UP000321577">
    <property type="component" value="Unassembled WGS sequence"/>
</dbReference>
<dbReference type="Gene3D" id="3.60.21.70">
    <property type="entry name" value="PhoD-like phosphatase"/>
    <property type="match status" value="1"/>
</dbReference>
<dbReference type="InterPro" id="IPR052900">
    <property type="entry name" value="Phospholipid_Metab_Enz"/>
</dbReference>
<evidence type="ECO:0000313" key="4">
    <source>
        <dbReference type="Proteomes" id="UP000321577"/>
    </source>
</evidence>
<name>A0A512M533_9BACT</name>
<sequence length="866" mass="95559">MPTTRRQFIAESSALAASTLLTVPAQAQSASPVFKSTWQNDLDRTWLGESFWANPLQDWQVREGRAECIAAKPNRNIHVLTRELADRKGDLSMSVTIGRVGGGKITGDGKGSAGFKIGILGTLRDYPELRDYRNNLAFSSGWDVGLTAGGGLFFGDARQPQSKLELGGAESVKLKLSVEPKGAVYALKLTVHDAKDDKVLGELEKDDVRPNQLIGNIAVGCNFGPEGPRAGAKGGANKKKKAAAEGDAGANVGNGLFWFSDWEISGSKVVAEESHRFGPLLFNHYTLSDGVMKMTAQMPPLGAEDTREVRFEVEDGDAWKVISTALIHAQARTASFRISDWDPSQDIKYRLTYVLKSREGKTTHHLEGKIRRDPVALDGFSVADVSCNIHTAFPNAPYVAAVARMNPDLMAFVGDQFYESTAGYGVQRDPLEPAILDYLRKWFFHGWTWRDLTKDRPSVSLPDDHDVYQGNLWGVGGEAQKTTQEAGGYQMMAEWVNVVHRTQTSHHPDPYDSKPCKQGITNYYGAMTYGGISFAILADRQFKSAPEGNVPPTDERPDHMINPDADPKLSDIEGLELLGGNQMQFLEKWVRDWRGVQMKAVISQTIFTGMATTHGGERQVLRMDYDQNGWPQKARNAALRIIRKAHAFHVAGDQHLPAVVHYGIDEPRDAGVAFAGPAVNVGYPRWWEPTEKVNKLKPGQGLTGDFIDHFGHPMNVLAVKNGSHQPRTPTVENMTDKASGFGMVRFNKKQRTITCECWPFDNVGGAQFDTWPVVSTERDQYGRAAKAHLPTLKITDSESAVVEVIDGRTTELVYSIRLNRSEWQPHVFAEGDYNLRITEPEAGAVKELTGIKASVDNKEVIEVKLG</sequence>